<dbReference type="Proteomes" id="UP000468581">
    <property type="component" value="Unassembled WGS sequence"/>
</dbReference>
<dbReference type="AlphaFoldDB" id="A0A6P0UKT2"/>
<feature type="transmembrane region" description="Helical" evidence="1">
    <location>
        <begin position="41"/>
        <end position="60"/>
    </location>
</feature>
<dbReference type="Pfam" id="PF14897">
    <property type="entry name" value="EpsG"/>
    <property type="match status" value="1"/>
</dbReference>
<proteinExistence type="predicted"/>
<dbReference type="EMBL" id="JAABOO010000002">
    <property type="protein sequence ID" value="NER13981.1"/>
    <property type="molecule type" value="Genomic_DNA"/>
</dbReference>
<evidence type="ECO:0000313" key="2">
    <source>
        <dbReference type="EMBL" id="NER13981.1"/>
    </source>
</evidence>
<keyword evidence="3" id="KW-1185">Reference proteome</keyword>
<organism evidence="2 3">
    <name type="scientific">Leptobacterium flavescens</name>
    <dbReference type="NCBI Taxonomy" id="472055"/>
    <lineage>
        <taxon>Bacteria</taxon>
        <taxon>Pseudomonadati</taxon>
        <taxon>Bacteroidota</taxon>
        <taxon>Flavobacteriia</taxon>
        <taxon>Flavobacteriales</taxon>
        <taxon>Flavobacteriaceae</taxon>
        <taxon>Leptobacterium</taxon>
    </lineage>
</organism>
<feature type="transmembrane region" description="Helical" evidence="1">
    <location>
        <begin position="338"/>
        <end position="356"/>
    </location>
</feature>
<dbReference type="RefSeq" id="WP_163607248.1">
    <property type="nucleotide sequence ID" value="NZ_JAABOO010000002.1"/>
</dbReference>
<name>A0A6P0UKT2_9FLAO</name>
<evidence type="ECO:0000313" key="3">
    <source>
        <dbReference type="Proteomes" id="UP000468581"/>
    </source>
</evidence>
<feature type="transmembrane region" description="Helical" evidence="1">
    <location>
        <begin position="309"/>
        <end position="326"/>
    </location>
</feature>
<accession>A0A6P0UKT2</accession>
<gene>
    <name evidence="2" type="ORF">GWK08_11055</name>
</gene>
<feature type="transmembrane region" description="Helical" evidence="1">
    <location>
        <begin position="134"/>
        <end position="156"/>
    </location>
</feature>
<feature type="transmembrane region" description="Helical" evidence="1">
    <location>
        <begin position="286"/>
        <end position="303"/>
    </location>
</feature>
<evidence type="ECO:0000256" key="1">
    <source>
        <dbReference type="SAM" id="Phobius"/>
    </source>
</evidence>
<feature type="transmembrane region" description="Helical" evidence="1">
    <location>
        <begin position="176"/>
        <end position="204"/>
    </location>
</feature>
<reference evidence="2 3" key="1">
    <citation type="submission" date="2020-01" db="EMBL/GenBank/DDBJ databases">
        <title>Leptobacterium flavescens.</title>
        <authorList>
            <person name="Wang G."/>
        </authorList>
    </citation>
    <scope>NUCLEOTIDE SEQUENCE [LARGE SCALE GENOMIC DNA]</scope>
    <source>
        <strain evidence="2 3">KCTC 22160</strain>
    </source>
</reference>
<comment type="caution">
    <text evidence="2">The sequence shown here is derived from an EMBL/GenBank/DDBJ whole genome shotgun (WGS) entry which is preliminary data.</text>
</comment>
<keyword evidence="1" id="KW-0472">Membrane</keyword>
<feature type="transmembrane region" description="Helical" evidence="1">
    <location>
        <begin position="15"/>
        <end position="34"/>
    </location>
</feature>
<feature type="transmembrane region" description="Helical" evidence="1">
    <location>
        <begin position="211"/>
        <end position="238"/>
    </location>
</feature>
<dbReference type="InterPro" id="IPR049458">
    <property type="entry name" value="EpsG-like"/>
</dbReference>
<feature type="transmembrane region" description="Helical" evidence="1">
    <location>
        <begin position="108"/>
        <end position="127"/>
    </location>
</feature>
<feature type="transmembrane region" description="Helical" evidence="1">
    <location>
        <begin position="258"/>
        <end position="274"/>
    </location>
</feature>
<keyword evidence="1" id="KW-1133">Transmembrane helix</keyword>
<sequence length="359" mass="42065">MIDFIPLEYYGTIRMYLMLTVVLITILHSLVLPMEDIKNKMYIAVMGFLILAYNVVYIGLRPISGKYFVDMRTYANYFKSYAIGGDILVKDDIFFHQFMKLSSSIMTVHSFFLLCAIIYILPLYVVSRKMFKDYWFYSFLLLVVSFSFWGYGVNGIRNGMATSIFLFAIAYRDRKVVLIAFATLAYLFHQSMALPIFAFVLTLIHNKPKTYFIAWLCAIPLSLVMGGFWEAFFSSLGFGGDRLSYLAGGENTGFRFDFLLYSASAVFAGWYFIFKRGFADKVYWQLFNVYLIANTFWILVIRANFSNRFAYLSWFMIAIVIVYPYLKQKFFKNQNVVLAKVIFMYFLFTFAMFLYYKID</sequence>
<keyword evidence="1" id="KW-0812">Transmembrane</keyword>
<protein>
    <submittedName>
        <fullName evidence="2">EpsG family protein</fullName>
    </submittedName>
</protein>